<feature type="transmembrane region" description="Helical" evidence="6">
    <location>
        <begin position="342"/>
        <end position="364"/>
    </location>
</feature>
<feature type="transmembrane region" description="Helical" evidence="6">
    <location>
        <begin position="61"/>
        <end position="81"/>
    </location>
</feature>
<feature type="transmembrane region" description="Helical" evidence="6">
    <location>
        <begin position="218"/>
        <end position="240"/>
    </location>
</feature>
<evidence type="ECO:0000256" key="4">
    <source>
        <dbReference type="ARBA" id="ARBA00022989"/>
    </source>
</evidence>
<dbReference type="PANTHER" id="PTHR43124:SF5">
    <property type="entry name" value="PURINE RIBONUCLEOSIDE EFFLUX PUMP NEPI"/>
    <property type="match status" value="1"/>
</dbReference>
<comment type="caution">
    <text evidence="8">The sequence shown here is derived from an EMBL/GenBank/DDBJ whole genome shotgun (WGS) entry which is preliminary data.</text>
</comment>
<reference evidence="8 9" key="1">
    <citation type="submission" date="2017-09" db="EMBL/GenBank/DDBJ databases">
        <title>Comparative genomics of rhizobia isolated from Phaseolus vulgaris in China.</title>
        <authorList>
            <person name="Tong W."/>
        </authorList>
    </citation>
    <scope>NUCLEOTIDE SEQUENCE [LARGE SCALE GENOMIC DNA]</scope>
    <source>
        <strain evidence="8 9">Y27</strain>
    </source>
</reference>
<dbReference type="InterPro" id="IPR050189">
    <property type="entry name" value="MFS_Efflux_Transporters"/>
</dbReference>
<accession>A0ABX4J7T4</accession>
<evidence type="ECO:0000256" key="5">
    <source>
        <dbReference type="ARBA" id="ARBA00023136"/>
    </source>
</evidence>
<evidence type="ECO:0000313" key="8">
    <source>
        <dbReference type="EMBL" id="PDS51206.1"/>
    </source>
</evidence>
<keyword evidence="3 6" id="KW-0812">Transmembrane</keyword>
<dbReference type="SUPFAM" id="SSF103473">
    <property type="entry name" value="MFS general substrate transporter"/>
    <property type="match status" value="1"/>
</dbReference>
<gene>
    <name evidence="8" type="ORF">CO662_15055</name>
</gene>
<feature type="transmembrane region" description="Helical" evidence="6">
    <location>
        <begin position="20"/>
        <end position="41"/>
    </location>
</feature>
<name>A0ABX4J7T4_9HYPH</name>
<evidence type="ECO:0000313" key="9">
    <source>
        <dbReference type="Proteomes" id="UP000219972"/>
    </source>
</evidence>
<evidence type="ECO:0000256" key="1">
    <source>
        <dbReference type="ARBA" id="ARBA00004651"/>
    </source>
</evidence>
<feature type="transmembrane region" description="Helical" evidence="6">
    <location>
        <begin position="147"/>
        <end position="172"/>
    </location>
</feature>
<evidence type="ECO:0000256" key="3">
    <source>
        <dbReference type="ARBA" id="ARBA00022692"/>
    </source>
</evidence>
<dbReference type="InterPro" id="IPR036259">
    <property type="entry name" value="MFS_trans_sf"/>
</dbReference>
<keyword evidence="9" id="KW-1185">Reference proteome</keyword>
<evidence type="ECO:0000256" key="6">
    <source>
        <dbReference type="SAM" id="Phobius"/>
    </source>
</evidence>
<feature type="transmembrane region" description="Helical" evidence="6">
    <location>
        <begin position="88"/>
        <end position="107"/>
    </location>
</feature>
<dbReference type="InterPro" id="IPR011701">
    <property type="entry name" value="MFS"/>
</dbReference>
<keyword evidence="2" id="KW-1003">Cell membrane</keyword>
<feature type="domain" description="Major facilitator superfamily (MFS) profile" evidence="7">
    <location>
        <begin position="19"/>
        <end position="395"/>
    </location>
</feature>
<feature type="transmembrane region" description="Helical" evidence="6">
    <location>
        <begin position="370"/>
        <end position="391"/>
    </location>
</feature>
<feature type="transmembrane region" description="Helical" evidence="6">
    <location>
        <begin position="308"/>
        <end position="330"/>
    </location>
</feature>
<sequence length="395" mass="40529">MTIELTLDETVPADSTVTPWAAVTCLSLLTFLLVGLEFMPVSLLTPIAQDLAISEGQAGQAIAVSGLFAVITSLFGNAFLARLDRKTVVLLYTAVLVASSLAVALAPNFLVFLVGRALVGISIGGFWSLSTAILARLASGADLPKAIALLQGGTAFAVVIAAPLGSFLGGLIGWRGTFFITVPIGLAALVWQLAVLPKMPATAAVSVARIFGLLRNRRFAIGMAAASLAFIGQNALSIYLRPFLESVTGVELNGLSMMLLGLGIGGLAGTSIVGFVLRRHLAALLIGLPSGLAMLALLLIALGPFTAVTAALLVLWGVFTTPIPVAWNTWMTRIIPGELEAGGGLQVALIQFAIAGGAFAGGVLFDTAGWWSAFLLAAVLLAGSALLAALASPRT</sequence>
<dbReference type="Pfam" id="PF07690">
    <property type="entry name" value="MFS_1"/>
    <property type="match status" value="1"/>
</dbReference>
<evidence type="ECO:0000256" key="2">
    <source>
        <dbReference type="ARBA" id="ARBA00022475"/>
    </source>
</evidence>
<dbReference type="RefSeq" id="WP_097543331.1">
    <property type="nucleotide sequence ID" value="NZ_NWSK01000009.1"/>
</dbReference>
<feature type="transmembrane region" description="Helical" evidence="6">
    <location>
        <begin position="113"/>
        <end position="135"/>
    </location>
</feature>
<organism evidence="8 9">
    <name type="scientific">Rhizobium anhuiense</name>
    <dbReference type="NCBI Taxonomy" id="1184720"/>
    <lineage>
        <taxon>Bacteria</taxon>
        <taxon>Pseudomonadati</taxon>
        <taxon>Pseudomonadota</taxon>
        <taxon>Alphaproteobacteria</taxon>
        <taxon>Hyphomicrobiales</taxon>
        <taxon>Rhizobiaceae</taxon>
        <taxon>Rhizobium/Agrobacterium group</taxon>
        <taxon>Rhizobium</taxon>
    </lineage>
</organism>
<proteinExistence type="predicted"/>
<keyword evidence="5 6" id="KW-0472">Membrane</keyword>
<feature type="transmembrane region" description="Helical" evidence="6">
    <location>
        <begin position="284"/>
        <end position="302"/>
    </location>
</feature>
<dbReference type="EMBL" id="NWSL01000008">
    <property type="protein sequence ID" value="PDS51206.1"/>
    <property type="molecule type" value="Genomic_DNA"/>
</dbReference>
<dbReference type="Proteomes" id="UP000219972">
    <property type="component" value="Unassembled WGS sequence"/>
</dbReference>
<feature type="transmembrane region" description="Helical" evidence="6">
    <location>
        <begin position="252"/>
        <end position="277"/>
    </location>
</feature>
<keyword evidence="4 6" id="KW-1133">Transmembrane helix</keyword>
<protein>
    <submittedName>
        <fullName evidence="8">MFS transporter</fullName>
    </submittedName>
</protein>
<dbReference type="InterPro" id="IPR020846">
    <property type="entry name" value="MFS_dom"/>
</dbReference>
<evidence type="ECO:0000259" key="7">
    <source>
        <dbReference type="PROSITE" id="PS50850"/>
    </source>
</evidence>
<comment type="subcellular location">
    <subcellularLocation>
        <location evidence="1">Cell membrane</location>
        <topology evidence="1">Multi-pass membrane protein</topology>
    </subcellularLocation>
</comment>
<dbReference type="CDD" id="cd17324">
    <property type="entry name" value="MFS_NepI_like"/>
    <property type="match status" value="1"/>
</dbReference>
<dbReference type="PROSITE" id="PS50850">
    <property type="entry name" value="MFS"/>
    <property type="match status" value="1"/>
</dbReference>
<dbReference type="PANTHER" id="PTHR43124">
    <property type="entry name" value="PURINE EFFLUX PUMP PBUE"/>
    <property type="match status" value="1"/>
</dbReference>
<dbReference type="Gene3D" id="1.20.1250.20">
    <property type="entry name" value="MFS general substrate transporter like domains"/>
    <property type="match status" value="1"/>
</dbReference>
<feature type="transmembrane region" description="Helical" evidence="6">
    <location>
        <begin position="178"/>
        <end position="197"/>
    </location>
</feature>